<evidence type="ECO:0000259" key="2">
    <source>
        <dbReference type="Pfam" id="PF00582"/>
    </source>
</evidence>
<dbReference type="InterPro" id="IPR014729">
    <property type="entry name" value="Rossmann-like_a/b/a_fold"/>
</dbReference>
<dbReference type="CDD" id="cd23659">
    <property type="entry name" value="USP_At3g01520-like"/>
    <property type="match status" value="1"/>
</dbReference>
<protein>
    <submittedName>
        <fullName evidence="3">Universal stress protein</fullName>
    </submittedName>
</protein>
<accession>A0A077QX72</accession>
<dbReference type="SUPFAM" id="SSF52402">
    <property type="entry name" value="Adenine nucleotide alpha hydrolases-like"/>
    <property type="match status" value="1"/>
</dbReference>
<dbReference type="AlphaFoldDB" id="A0A077QX72"/>
<dbReference type="PRINTS" id="PR01438">
    <property type="entry name" value="UNVRSLSTRESS"/>
</dbReference>
<dbReference type="EMBL" id="HG529494">
    <property type="protein sequence ID" value="CDI51071.1"/>
    <property type="molecule type" value="Genomic_DNA"/>
</dbReference>
<feature type="compositionally biased region" description="Low complexity" evidence="1">
    <location>
        <begin position="78"/>
        <end position="93"/>
    </location>
</feature>
<organism evidence="3">
    <name type="scientific">Melanopsichium pennsylvanicum 4</name>
    <dbReference type="NCBI Taxonomy" id="1398559"/>
    <lineage>
        <taxon>Eukaryota</taxon>
        <taxon>Fungi</taxon>
        <taxon>Dikarya</taxon>
        <taxon>Basidiomycota</taxon>
        <taxon>Ustilaginomycotina</taxon>
        <taxon>Ustilaginomycetes</taxon>
        <taxon>Ustilaginales</taxon>
        <taxon>Ustilaginaceae</taxon>
        <taxon>Melanopsichium</taxon>
    </lineage>
</organism>
<feature type="compositionally biased region" description="Low complexity" evidence="1">
    <location>
        <begin position="45"/>
        <end position="69"/>
    </location>
</feature>
<dbReference type="Gene3D" id="3.40.50.620">
    <property type="entry name" value="HUPs"/>
    <property type="match status" value="1"/>
</dbReference>
<feature type="domain" description="UspA" evidence="2">
    <location>
        <begin position="137"/>
        <end position="275"/>
    </location>
</feature>
<dbReference type="InterPro" id="IPR006016">
    <property type="entry name" value="UspA"/>
</dbReference>
<evidence type="ECO:0000256" key="1">
    <source>
        <dbReference type="SAM" id="MobiDB-lite"/>
    </source>
</evidence>
<proteinExistence type="predicted"/>
<name>A0A077QX72_9BASI</name>
<dbReference type="Pfam" id="PF00582">
    <property type="entry name" value="Usp"/>
    <property type="match status" value="1"/>
</dbReference>
<sequence>MISRPTTPILNHSGSGSLGTPRSSTEQNRPRQGITIEEPERPRATASHTSLTSGTGSSSSPSRSSVVGDGSYGGRRGGPSMSKSRTSSSGGLSDVKAGYERRVGFDTMPDADETNSGTFSFTLQVKSRGFLRTKNTRTFMVAVDDNPYSERALEWLMEKLVEDGDEVVAVRILDEEADNIDQDDAREDARELMASIVELNEEAEDRKISIVVEFVAGKVVQTILDIIHVYRPDSLTVGTRGKSANKFQKMLGQHIMGHVSRDILTSSPVPVVVVRPEAKVQKHLKKRLNDPKRRGYHNLVKGVEGLPMSITKNKRRSLQVPS</sequence>
<feature type="region of interest" description="Disordered" evidence="1">
    <location>
        <begin position="1"/>
        <end position="95"/>
    </location>
</feature>
<dbReference type="PANTHER" id="PTHR47815">
    <property type="entry name" value="UNIVERSAL STRESS PROTEIN A FAMILY PROTEIN C25B2.10"/>
    <property type="match status" value="1"/>
</dbReference>
<feature type="compositionally biased region" description="Polar residues" evidence="1">
    <location>
        <begin position="1"/>
        <end position="27"/>
    </location>
</feature>
<evidence type="ECO:0000313" key="3">
    <source>
        <dbReference type="EMBL" id="CDI51071.1"/>
    </source>
</evidence>
<dbReference type="InterPro" id="IPR006015">
    <property type="entry name" value="Universal_stress_UspA"/>
</dbReference>
<dbReference type="PANTHER" id="PTHR47815:SF1">
    <property type="entry name" value="UNIVERSAL STRESS PROTEIN A FAMILY PROTEIN C25B2.10"/>
    <property type="match status" value="1"/>
</dbReference>
<reference evidence="3" key="1">
    <citation type="journal article" date="2014" name="Genome Biol. Evol.">
        <title>Gene Loss Rather Than Gene Gain Is Associated with a Host Jump from Monocots to Dicots in the Smut Fungus Melanopsichium pennsylvanicum.</title>
        <authorList>
            <person name="Sharma R."/>
            <person name="Mishra B."/>
            <person name="Runge F."/>
            <person name="Thines M."/>
        </authorList>
    </citation>
    <scope>NUCLEOTIDE SEQUENCE</scope>
    <source>
        <strain evidence="3">4</strain>
    </source>
</reference>